<reference evidence="1 2" key="1">
    <citation type="submission" date="2017-12" db="EMBL/GenBank/DDBJ databases">
        <title>Phylogenetic diversity of female urinary microbiome.</title>
        <authorList>
            <person name="Thomas-White K."/>
            <person name="Wolfe A.J."/>
        </authorList>
    </citation>
    <scope>NUCLEOTIDE SEQUENCE [LARGE SCALE GENOMIC DNA]</scope>
    <source>
        <strain evidence="1 2">UMB0004</strain>
    </source>
</reference>
<feature type="non-terminal residue" evidence="1">
    <location>
        <position position="1"/>
    </location>
</feature>
<proteinExistence type="predicted"/>
<evidence type="ECO:0000313" key="2">
    <source>
        <dbReference type="Proteomes" id="UP000234212"/>
    </source>
</evidence>
<evidence type="ECO:0000313" key="1">
    <source>
        <dbReference type="EMBL" id="PLA55222.1"/>
    </source>
</evidence>
<protein>
    <submittedName>
        <fullName evidence="1">Transposase</fullName>
    </submittedName>
</protein>
<sequence>TGHDDYICYQCGAKMRRDENAVDNLIDYAKSKVPG</sequence>
<accession>A0AAP8IYP6</accession>
<dbReference type="EMBL" id="PKJX01000011">
    <property type="protein sequence ID" value="PLA55222.1"/>
    <property type="molecule type" value="Genomic_DNA"/>
</dbReference>
<dbReference type="AlphaFoldDB" id="A0AAP8IYP6"/>
<gene>
    <name evidence="1" type="ORF">CYJ91_13720</name>
</gene>
<comment type="caution">
    <text evidence="1">The sequence shown here is derived from an EMBL/GenBank/DDBJ whole genome shotgun (WGS) entry which is preliminary data.</text>
</comment>
<organism evidence="1 2">
    <name type="scientific">Lacticaseibacillus rhamnosus</name>
    <name type="common">Lactobacillus rhamnosus</name>
    <dbReference type="NCBI Taxonomy" id="47715"/>
    <lineage>
        <taxon>Bacteria</taxon>
        <taxon>Bacillati</taxon>
        <taxon>Bacillota</taxon>
        <taxon>Bacilli</taxon>
        <taxon>Lactobacillales</taxon>
        <taxon>Lactobacillaceae</taxon>
        <taxon>Lacticaseibacillus</taxon>
    </lineage>
</organism>
<name>A0AAP8IYP6_LACRH</name>
<dbReference type="Proteomes" id="UP000234212">
    <property type="component" value="Unassembled WGS sequence"/>
</dbReference>